<name>A0A183EV83_9BILA</name>
<dbReference type="WBParaSite" id="GPUH_0002490401-mRNA-1">
    <property type="protein sequence ID" value="GPUH_0002490401-mRNA-1"/>
    <property type="gene ID" value="GPUH_0002490401"/>
</dbReference>
<organism evidence="1">
    <name type="scientific">Gongylonema pulchrum</name>
    <dbReference type="NCBI Taxonomy" id="637853"/>
    <lineage>
        <taxon>Eukaryota</taxon>
        <taxon>Metazoa</taxon>
        <taxon>Ecdysozoa</taxon>
        <taxon>Nematoda</taxon>
        <taxon>Chromadorea</taxon>
        <taxon>Rhabditida</taxon>
        <taxon>Spirurina</taxon>
        <taxon>Spiruromorpha</taxon>
        <taxon>Spiruroidea</taxon>
        <taxon>Gongylonematidae</taxon>
        <taxon>Gongylonema</taxon>
    </lineage>
</organism>
<reference evidence="1" key="1">
    <citation type="submission" date="2016-06" db="UniProtKB">
        <authorList>
            <consortium name="WormBaseParasite"/>
        </authorList>
    </citation>
    <scope>IDENTIFICATION</scope>
</reference>
<dbReference type="AlphaFoldDB" id="A0A183EV83"/>
<accession>A0A183EV83</accession>
<protein>
    <submittedName>
        <fullName evidence="1">CLTH domain-containing protein</fullName>
    </submittedName>
</protein>
<sequence>LQLANPPAARRILQAMTITADFKKNLELALAWLAYNEERHRYADYIFQSLLFEASDDLNKVCVPRCHFVSGVIKNPQEIRITIF</sequence>
<evidence type="ECO:0000313" key="1">
    <source>
        <dbReference type="WBParaSite" id="GPUH_0002490401-mRNA-1"/>
    </source>
</evidence>
<proteinExistence type="predicted"/>